<evidence type="ECO:0000313" key="2">
    <source>
        <dbReference type="Proteomes" id="UP000499080"/>
    </source>
</evidence>
<accession>A0A4Y2F020</accession>
<protein>
    <submittedName>
        <fullName evidence="1">Uncharacterized protein</fullName>
    </submittedName>
</protein>
<gene>
    <name evidence="1" type="ORF">AVEN_175692_1</name>
</gene>
<dbReference type="EMBL" id="BGPR01000743">
    <property type="protein sequence ID" value="GBM33858.1"/>
    <property type="molecule type" value="Genomic_DNA"/>
</dbReference>
<comment type="caution">
    <text evidence="1">The sequence shown here is derived from an EMBL/GenBank/DDBJ whole genome shotgun (WGS) entry which is preliminary data.</text>
</comment>
<reference evidence="1 2" key="1">
    <citation type="journal article" date="2019" name="Sci. Rep.">
        <title>Orb-weaving spider Araneus ventricosus genome elucidates the spidroin gene catalogue.</title>
        <authorList>
            <person name="Kono N."/>
            <person name="Nakamura H."/>
            <person name="Ohtoshi R."/>
            <person name="Moran D.A.P."/>
            <person name="Shinohara A."/>
            <person name="Yoshida Y."/>
            <person name="Fujiwara M."/>
            <person name="Mori M."/>
            <person name="Tomita M."/>
            <person name="Arakawa K."/>
        </authorList>
    </citation>
    <scope>NUCLEOTIDE SEQUENCE [LARGE SCALE GENOMIC DNA]</scope>
</reference>
<keyword evidence="2" id="KW-1185">Reference proteome</keyword>
<evidence type="ECO:0000313" key="1">
    <source>
        <dbReference type="EMBL" id="GBM33858.1"/>
    </source>
</evidence>
<name>A0A4Y2F020_ARAVE</name>
<dbReference type="Proteomes" id="UP000499080">
    <property type="component" value="Unassembled WGS sequence"/>
</dbReference>
<sequence length="104" mass="12574">MYPSRLVLGCKEVKRHKRKQQHVRVTDRILMKIFTPATCTCYRRCSKICPEALTQVCFRCCMESRRFWKIPDSPDSYQYARDKVFFRIKWGPHFHMIPEVEVET</sequence>
<proteinExistence type="predicted"/>
<organism evidence="1 2">
    <name type="scientific">Araneus ventricosus</name>
    <name type="common">Orbweaver spider</name>
    <name type="synonym">Epeira ventricosa</name>
    <dbReference type="NCBI Taxonomy" id="182803"/>
    <lineage>
        <taxon>Eukaryota</taxon>
        <taxon>Metazoa</taxon>
        <taxon>Ecdysozoa</taxon>
        <taxon>Arthropoda</taxon>
        <taxon>Chelicerata</taxon>
        <taxon>Arachnida</taxon>
        <taxon>Araneae</taxon>
        <taxon>Araneomorphae</taxon>
        <taxon>Entelegynae</taxon>
        <taxon>Araneoidea</taxon>
        <taxon>Araneidae</taxon>
        <taxon>Araneus</taxon>
    </lineage>
</organism>
<dbReference type="AlphaFoldDB" id="A0A4Y2F020"/>